<evidence type="ECO:0000313" key="1">
    <source>
        <dbReference type="EMBL" id="KAH7989739.1"/>
    </source>
</evidence>
<dbReference type="EMBL" id="CM037627">
    <property type="protein sequence ID" value="KAH7989739.1"/>
    <property type="molecule type" value="Genomic_DNA"/>
</dbReference>
<comment type="caution">
    <text evidence="1">The sequence shown here is derived from an EMBL/GenBank/DDBJ whole genome shotgun (WGS) entry which is preliminary data.</text>
</comment>
<protein>
    <submittedName>
        <fullName evidence="1">Protein diaphanous 1</fullName>
    </submittedName>
</protein>
<reference evidence="1" key="1">
    <citation type="submission" date="2021-08" db="EMBL/GenBank/DDBJ databases">
        <title>The first chromosome-level gecko genome reveals the dynamic sex chromosomes of Neotropical dwarf geckos (Sphaerodactylidae: Sphaerodactylus).</title>
        <authorList>
            <person name="Pinto B.J."/>
            <person name="Keating S.E."/>
            <person name="Gamble T."/>
        </authorList>
    </citation>
    <scope>NUCLEOTIDE SEQUENCE</scope>
    <source>
        <strain evidence="1">TG3544</strain>
    </source>
</reference>
<organism evidence="1 2">
    <name type="scientific">Sphaerodactylus townsendi</name>
    <dbReference type="NCBI Taxonomy" id="933632"/>
    <lineage>
        <taxon>Eukaryota</taxon>
        <taxon>Metazoa</taxon>
        <taxon>Chordata</taxon>
        <taxon>Craniata</taxon>
        <taxon>Vertebrata</taxon>
        <taxon>Euteleostomi</taxon>
        <taxon>Lepidosauria</taxon>
        <taxon>Squamata</taxon>
        <taxon>Bifurcata</taxon>
        <taxon>Gekkota</taxon>
        <taxon>Sphaerodactylidae</taxon>
        <taxon>Sphaerodactylus</taxon>
    </lineage>
</organism>
<accession>A0ACB8EBM5</accession>
<gene>
    <name evidence="1" type="primary">DIAPH1_1</name>
    <name evidence="1" type="ORF">K3G42_014138</name>
</gene>
<keyword evidence="2" id="KW-1185">Reference proteome</keyword>
<dbReference type="Proteomes" id="UP000827872">
    <property type="component" value="Linkage Group LG14"/>
</dbReference>
<evidence type="ECO:0000313" key="2">
    <source>
        <dbReference type="Proteomes" id="UP000827872"/>
    </source>
</evidence>
<sequence>MADELERLTSMRIKKEKDKPSVAHRNSSSAYSDVPGAGQMLQEISDEDVLILFEQMLLDMNLNEEKQQPLREKDISIKREMVSQYLHTSKARSVCYKKPYEELIKEQGVM</sequence>
<proteinExistence type="predicted"/>
<name>A0ACB8EBM5_9SAUR</name>